<dbReference type="InterPro" id="IPR000644">
    <property type="entry name" value="CBS_dom"/>
</dbReference>
<keyword evidence="5 9" id="KW-0460">Magnesium</keyword>
<dbReference type="InterPro" id="IPR046342">
    <property type="entry name" value="CBS_dom_sf"/>
</dbReference>
<keyword evidence="9" id="KW-1003">Cell membrane</keyword>
<feature type="transmembrane region" description="Helical" evidence="9">
    <location>
        <begin position="323"/>
        <end position="344"/>
    </location>
</feature>
<dbReference type="Gene3D" id="1.25.60.10">
    <property type="entry name" value="MgtE N-terminal domain-like"/>
    <property type="match status" value="1"/>
</dbReference>
<dbReference type="SMART" id="SM00116">
    <property type="entry name" value="CBS"/>
    <property type="match status" value="1"/>
</dbReference>
<feature type="domain" description="CBS" evidence="10">
    <location>
        <begin position="209"/>
        <end position="267"/>
    </location>
</feature>
<comment type="function">
    <text evidence="9">Acts as a magnesium transporter.</text>
</comment>
<proteinExistence type="inferred from homology"/>
<keyword evidence="12" id="KW-1185">Reference proteome</keyword>
<dbReference type="PANTHER" id="PTHR43773">
    <property type="entry name" value="MAGNESIUM TRANSPORTER MGTE"/>
    <property type="match status" value="1"/>
</dbReference>
<dbReference type="CDD" id="cd04606">
    <property type="entry name" value="CBS_pair_Mg_transporter"/>
    <property type="match status" value="1"/>
</dbReference>
<sequence>MANPPDTKQITLTKLARFNQAFESGAWTQVRRMLNSGLPPVDVAHLLESTPPKERELLWSLVDAEQQGEVLQYLSYDVQTEFLTRMDAQELLAATEGLDTDDIADMLQRLPNAVIHEVLQSMDTQDRHRVESVLSYPEDTAGGLMNTDTITIRADITLDVVLRYLRRHERIPDSTDALLVVSRRDEFIGRLQLNTLLVSDPNITVREVMETECVVIPASLPENEVANLFQKFDLISAPVVSAEGRLLGRITIDDVVDVIRENADHAVMSMAGLEDEEDTFAPVMRTTRRRAVWLGVNLLTAFLASAVIGLFDATIEKVVALAVLMPIVASMGGIAGSQALTVVIRGMALGHVSSSNAQWLLNRELIVGALNGVLWAFVVALVAMLWFGDWVLGVVIGAAIIINLVVAALSGTLLPMLLKKLNIDPALAGSVILTTVTDVVGFMAFLGLATVFYLS</sequence>
<protein>
    <recommendedName>
        <fullName evidence="9">Magnesium transporter MgtE</fullName>
    </recommendedName>
</protein>
<dbReference type="AlphaFoldDB" id="A0A1H6QRI3"/>
<feature type="transmembrane region" description="Helical" evidence="9">
    <location>
        <begin position="291"/>
        <end position="311"/>
    </location>
</feature>
<name>A0A1H6QRI3_9GAMM</name>
<dbReference type="STRING" id="64971.SAMN05421831_101417"/>
<accession>A0A1H6QRI3</accession>
<dbReference type="InterPro" id="IPR036739">
    <property type="entry name" value="SLC41_membr_dom_sf"/>
</dbReference>
<dbReference type="InterPro" id="IPR038076">
    <property type="entry name" value="MgtE_N_sf"/>
</dbReference>
<dbReference type="SUPFAM" id="SSF158791">
    <property type="entry name" value="MgtE N-terminal domain-like"/>
    <property type="match status" value="1"/>
</dbReference>
<dbReference type="Pfam" id="PF01769">
    <property type="entry name" value="MgtE"/>
    <property type="match status" value="1"/>
</dbReference>
<dbReference type="EMBL" id="FNYH01000001">
    <property type="protein sequence ID" value="SEI41845.1"/>
    <property type="molecule type" value="Genomic_DNA"/>
</dbReference>
<dbReference type="SUPFAM" id="SSF54631">
    <property type="entry name" value="CBS-domain pair"/>
    <property type="match status" value="1"/>
</dbReference>
<dbReference type="NCBIfam" id="TIGR00400">
    <property type="entry name" value="mgtE"/>
    <property type="match status" value="1"/>
</dbReference>
<dbReference type="InterPro" id="IPR006668">
    <property type="entry name" value="Mg_transptr_MgtE_intracell_dom"/>
</dbReference>
<evidence type="ECO:0000256" key="6">
    <source>
        <dbReference type="ARBA" id="ARBA00022989"/>
    </source>
</evidence>
<dbReference type="PANTHER" id="PTHR43773:SF1">
    <property type="entry name" value="MAGNESIUM TRANSPORTER MGTE"/>
    <property type="match status" value="1"/>
</dbReference>
<keyword evidence="4 9" id="KW-0812">Transmembrane</keyword>
<evidence type="ECO:0000256" key="3">
    <source>
        <dbReference type="ARBA" id="ARBA00022448"/>
    </source>
</evidence>
<keyword evidence="8" id="KW-0129">CBS domain</keyword>
<keyword evidence="3 9" id="KW-0813">Transport</keyword>
<dbReference type="GO" id="GO:0046872">
    <property type="term" value="F:metal ion binding"/>
    <property type="evidence" value="ECO:0007669"/>
    <property type="project" value="UniProtKB-KW"/>
</dbReference>
<reference evidence="12" key="1">
    <citation type="submission" date="2016-10" db="EMBL/GenBank/DDBJ databases">
        <authorList>
            <person name="Varghese N."/>
            <person name="Submissions S."/>
        </authorList>
    </citation>
    <scope>NUCLEOTIDE SEQUENCE [LARGE SCALE GENOMIC DNA]</scope>
    <source>
        <strain evidence="12">DSM 7165</strain>
    </source>
</reference>
<comment type="subcellular location">
    <subcellularLocation>
        <location evidence="9">Cell membrane</location>
        <topology evidence="9">Multi-pass membrane protein</topology>
    </subcellularLocation>
    <subcellularLocation>
        <location evidence="1">Membrane</location>
        <topology evidence="1">Multi-pass membrane protein</topology>
    </subcellularLocation>
</comment>
<dbReference type="Proteomes" id="UP000242999">
    <property type="component" value="Unassembled WGS sequence"/>
</dbReference>
<evidence type="ECO:0000256" key="1">
    <source>
        <dbReference type="ARBA" id="ARBA00004141"/>
    </source>
</evidence>
<feature type="transmembrane region" description="Helical" evidence="9">
    <location>
        <begin position="426"/>
        <end position="454"/>
    </location>
</feature>
<keyword evidence="7 9" id="KW-0472">Membrane</keyword>
<evidence type="ECO:0000313" key="12">
    <source>
        <dbReference type="Proteomes" id="UP000242999"/>
    </source>
</evidence>
<organism evidence="11 12">
    <name type="scientific">Allopseudospirillum japonicum</name>
    <dbReference type="NCBI Taxonomy" id="64971"/>
    <lineage>
        <taxon>Bacteria</taxon>
        <taxon>Pseudomonadati</taxon>
        <taxon>Pseudomonadota</taxon>
        <taxon>Gammaproteobacteria</taxon>
        <taxon>Oceanospirillales</taxon>
        <taxon>Oceanospirillaceae</taxon>
        <taxon>Allopseudospirillum</taxon>
    </lineage>
</organism>
<comment type="subunit">
    <text evidence="9">Homodimer.</text>
</comment>
<dbReference type="InterPro" id="IPR006667">
    <property type="entry name" value="SLC41_membr_dom"/>
</dbReference>
<dbReference type="InterPro" id="IPR006669">
    <property type="entry name" value="MgtE_transporter"/>
</dbReference>
<dbReference type="SMART" id="SM00924">
    <property type="entry name" value="MgtE_N"/>
    <property type="match status" value="1"/>
</dbReference>
<keyword evidence="6 9" id="KW-1133">Transmembrane helix</keyword>
<dbReference type="PROSITE" id="PS51371">
    <property type="entry name" value="CBS"/>
    <property type="match status" value="1"/>
</dbReference>
<evidence type="ECO:0000256" key="2">
    <source>
        <dbReference type="ARBA" id="ARBA00009749"/>
    </source>
</evidence>
<dbReference type="Gene3D" id="1.10.357.20">
    <property type="entry name" value="SLC41 divalent cation transporters, integral membrane domain"/>
    <property type="match status" value="1"/>
</dbReference>
<evidence type="ECO:0000256" key="5">
    <source>
        <dbReference type="ARBA" id="ARBA00022842"/>
    </source>
</evidence>
<evidence type="ECO:0000313" key="11">
    <source>
        <dbReference type="EMBL" id="SEI41845.1"/>
    </source>
</evidence>
<dbReference type="GO" id="GO:0015095">
    <property type="term" value="F:magnesium ion transmembrane transporter activity"/>
    <property type="evidence" value="ECO:0007669"/>
    <property type="project" value="UniProtKB-UniRule"/>
</dbReference>
<feature type="transmembrane region" description="Helical" evidence="9">
    <location>
        <begin position="393"/>
        <end position="414"/>
    </location>
</feature>
<feature type="transmembrane region" description="Helical" evidence="9">
    <location>
        <begin position="365"/>
        <end position="387"/>
    </location>
</feature>
<keyword evidence="9" id="KW-0479">Metal-binding</keyword>
<dbReference type="GO" id="GO:0005886">
    <property type="term" value="C:plasma membrane"/>
    <property type="evidence" value="ECO:0007669"/>
    <property type="project" value="UniProtKB-SubCell"/>
</dbReference>
<dbReference type="Pfam" id="PF00571">
    <property type="entry name" value="CBS"/>
    <property type="match status" value="2"/>
</dbReference>
<evidence type="ECO:0000256" key="4">
    <source>
        <dbReference type="ARBA" id="ARBA00022692"/>
    </source>
</evidence>
<evidence type="ECO:0000256" key="9">
    <source>
        <dbReference type="RuleBase" id="RU362011"/>
    </source>
</evidence>
<dbReference type="Pfam" id="PF03448">
    <property type="entry name" value="MgtE_N"/>
    <property type="match status" value="1"/>
</dbReference>
<dbReference type="RefSeq" id="WP_093308282.1">
    <property type="nucleotide sequence ID" value="NZ_FNYH01000001.1"/>
</dbReference>
<dbReference type="SUPFAM" id="SSF161093">
    <property type="entry name" value="MgtE membrane domain-like"/>
    <property type="match status" value="1"/>
</dbReference>
<gene>
    <name evidence="11" type="ORF">SAMN05421831_101417</name>
</gene>
<evidence type="ECO:0000256" key="8">
    <source>
        <dbReference type="PROSITE-ProRule" id="PRU00703"/>
    </source>
</evidence>
<comment type="similarity">
    <text evidence="2 9">Belongs to the SLC41A transporter family.</text>
</comment>
<evidence type="ECO:0000256" key="7">
    <source>
        <dbReference type="ARBA" id="ARBA00023136"/>
    </source>
</evidence>
<evidence type="ECO:0000259" key="10">
    <source>
        <dbReference type="PROSITE" id="PS51371"/>
    </source>
</evidence>
<dbReference type="OrthoDB" id="9790355at2"/>
<dbReference type="Gene3D" id="3.10.580.10">
    <property type="entry name" value="CBS-domain"/>
    <property type="match status" value="1"/>
</dbReference>